<evidence type="ECO:0000256" key="2">
    <source>
        <dbReference type="ARBA" id="ARBA00007528"/>
    </source>
</evidence>
<organism evidence="9 10">
    <name type="scientific">Saccharomycodes ludwigii</name>
    <dbReference type="NCBI Taxonomy" id="36035"/>
    <lineage>
        <taxon>Eukaryota</taxon>
        <taxon>Fungi</taxon>
        <taxon>Dikarya</taxon>
        <taxon>Ascomycota</taxon>
        <taxon>Saccharomycotina</taxon>
        <taxon>Saccharomycetes</taxon>
        <taxon>Saccharomycodales</taxon>
        <taxon>Saccharomycodaceae</taxon>
        <taxon>Saccharomycodes</taxon>
    </lineage>
</organism>
<dbReference type="EC" id="2.4.1.-" evidence="8"/>
<dbReference type="EMBL" id="UFAJ01001264">
    <property type="protein sequence ID" value="SSD62210.1"/>
    <property type="molecule type" value="Genomic_DNA"/>
</dbReference>
<evidence type="ECO:0000256" key="7">
    <source>
        <dbReference type="ARBA" id="ARBA00023316"/>
    </source>
</evidence>
<feature type="chain" id="PRO_5016485388" description="1,3-beta-glucanosyltransferase" evidence="8">
    <location>
        <begin position="22"/>
        <end position="357"/>
    </location>
</feature>
<protein>
    <recommendedName>
        <fullName evidence="8">1,3-beta-glucanosyltransferase</fullName>
        <ecNumber evidence="8">2.4.1.-</ecNumber>
    </recommendedName>
</protein>
<keyword evidence="4 8" id="KW-0732">Signal</keyword>
<evidence type="ECO:0000256" key="1">
    <source>
        <dbReference type="ARBA" id="ARBA00004589"/>
    </source>
</evidence>
<dbReference type="GO" id="GO:0031505">
    <property type="term" value="P:fungal-type cell wall organization"/>
    <property type="evidence" value="ECO:0007669"/>
    <property type="project" value="TreeGrafter"/>
</dbReference>
<dbReference type="GO" id="GO:0098552">
    <property type="term" value="C:side of membrane"/>
    <property type="evidence" value="ECO:0007669"/>
    <property type="project" value="UniProtKB-KW"/>
</dbReference>
<sequence length="357" mass="40884">MLLLQIISYFIIFNTARLVVSISVDNTQILAESRQTITTQNENKSNNIDHHVLPVIEIVGSKFFNTETGEQFFLKGIAYQPSRTIPELKELEKQKKILKESNNGHTTVANEVKYIDPLASPALCLRDLPYLKKLGVNSIRVYSVDPTKNHDICMEAYARSGIYVLLDLSEPDNSIVRENPTWNTRTFQRYKDVVDAMSKYSNLLGYFAGNEVTTDRTNTFASSFVKASIRDIKDYIKNSNHRNIPVGYATNDDPETRDNLARYFVCGEQLSEAVDFYAINMYEWCGYSSYSSSGFRDRTKEFYEFPVPIFFSEFGCNTVRPRPFTEVETLFGPLMTKTWSGGIAYMYFEEENGYGVL</sequence>
<dbReference type="GO" id="GO:0071970">
    <property type="term" value="P:fungal-type cell wall (1-&gt;3)-beta-D-glucan biosynthetic process"/>
    <property type="evidence" value="ECO:0007669"/>
    <property type="project" value="TreeGrafter"/>
</dbReference>
<dbReference type="GO" id="GO:0042124">
    <property type="term" value="F:1,3-beta-glucanosyltransferase activity"/>
    <property type="evidence" value="ECO:0007669"/>
    <property type="project" value="TreeGrafter"/>
</dbReference>
<gene>
    <name evidence="9" type="ORF">SCODWIG_03972</name>
</gene>
<evidence type="ECO:0000256" key="5">
    <source>
        <dbReference type="ARBA" id="ARBA00023157"/>
    </source>
</evidence>
<evidence type="ECO:0000256" key="8">
    <source>
        <dbReference type="RuleBase" id="RU361209"/>
    </source>
</evidence>
<comment type="function">
    <text evidence="8">Splits internally a 1,3-beta-glucan molecule and transfers the newly generated reducing end (the donor) to the non-reducing end of another 1,3-beta-glucan molecule (the acceptor) forming a 1,3-beta linkage, resulting in the elongation of 1,3-beta-glucan chains in the cell wall.</text>
</comment>
<reference evidence="10" key="1">
    <citation type="submission" date="2018-06" db="EMBL/GenBank/DDBJ databases">
        <authorList>
            <person name="Guldener U."/>
        </authorList>
    </citation>
    <scope>NUCLEOTIDE SEQUENCE [LARGE SCALE GENOMIC DNA]</scope>
    <source>
        <strain evidence="10">UTAD17</strain>
    </source>
</reference>
<dbReference type="Proteomes" id="UP000262825">
    <property type="component" value="Unassembled WGS sequence"/>
</dbReference>
<keyword evidence="8" id="KW-0449">Lipoprotein</keyword>
<feature type="signal peptide" evidence="8">
    <location>
        <begin position="1"/>
        <end position="21"/>
    </location>
</feature>
<dbReference type="PANTHER" id="PTHR31468:SF10">
    <property type="entry name" value="1,3-BETA-GLUCANOSYLTRANSFERASE GAS2"/>
    <property type="match status" value="1"/>
</dbReference>
<evidence type="ECO:0000313" key="10">
    <source>
        <dbReference type="Proteomes" id="UP000262825"/>
    </source>
</evidence>
<dbReference type="Gene3D" id="3.20.20.80">
    <property type="entry name" value="Glycosidases"/>
    <property type="match status" value="1"/>
</dbReference>
<evidence type="ECO:0000256" key="6">
    <source>
        <dbReference type="ARBA" id="ARBA00023180"/>
    </source>
</evidence>
<dbReference type="SUPFAM" id="SSF51445">
    <property type="entry name" value="(Trans)glycosidases"/>
    <property type="match status" value="1"/>
</dbReference>
<keyword evidence="5" id="KW-1015">Disulfide bond</keyword>
<evidence type="ECO:0000256" key="4">
    <source>
        <dbReference type="ARBA" id="ARBA00022729"/>
    </source>
</evidence>
<dbReference type="FunFam" id="3.20.20.80:FF:000038">
    <property type="entry name" value="1,3-beta-glucanosyltransferase"/>
    <property type="match status" value="1"/>
</dbReference>
<keyword evidence="8" id="KW-0472">Membrane</keyword>
<keyword evidence="7" id="KW-0961">Cell wall biogenesis/degradation</keyword>
<dbReference type="InterPro" id="IPR017853">
    <property type="entry name" value="GH"/>
</dbReference>
<evidence type="ECO:0000313" key="9">
    <source>
        <dbReference type="EMBL" id="SSD62210.1"/>
    </source>
</evidence>
<dbReference type="Pfam" id="PF03198">
    <property type="entry name" value="Glyco_hydro_72"/>
    <property type="match status" value="1"/>
</dbReference>
<dbReference type="VEuPathDB" id="FungiDB:SCODWIG_03972"/>
<proteinExistence type="inferred from homology"/>
<accession>A0A376BDJ5</accession>
<keyword evidence="10" id="KW-1185">Reference proteome</keyword>
<name>A0A376BDJ5_9ASCO</name>
<dbReference type="GO" id="GO:0005886">
    <property type="term" value="C:plasma membrane"/>
    <property type="evidence" value="ECO:0007669"/>
    <property type="project" value="UniProtKB-SubCell"/>
</dbReference>
<keyword evidence="6" id="KW-0325">Glycoprotein</keyword>
<dbReference type="InterPro" id="IPR004886">
    <property type="entry name" value="Glucanosyltransferase"/>
</dbReference>
<evidence type="ECO:0000256" key="3">
    <source>
        <dbReference type="ARBA" id="ARBA00022622"/>
    </source>
</evidence>
<comment type="similarity">
    <text evidence="2 8">Belongs to the glycosyl hydrolase 72 family.</text>
</comment>
<keyword evidence="3 8" id="KW-0336">GPI-anchor</keyword>
<dbReference type="PANTHER" id="PTHR31468">
    <property type="entry name" value="1,3-BETA-GLUCANOSYLTRANSFERASE GAS1"/>
    <property type="match status" value="1"/>
</dbReference>
<keyword evidence="8 9" id="KW-0808">Transferase</keyword>
<comment type="subcellular location">
    <subcellularLocation>
        <location evidence="8">Cell membrane</location>
        <topology evidence="8">Lipid-anchor</topology>
        <topology evidence="8">GPI-anchor</topology>
    </subcellularLocation>
    <subcellularLocation>
        <location evidence="1">Membrane</location>
        <topology evidence="1">Lipid-anchor</topology>
        <topology evidence="1">GPI-anchor</topology>
    </subcellularLocation>
</comment>
<dbReference type="AlphaFoldDB" id="A0A376BDJ5"/>